<comment type="caution">
    <text evidence="11">The sequence shown here is derived from an EMBL/GenBank/DDBJ whole genome shotgun (WGS) entry which is preliminary data.</text>
</comment>
<dbReference type="PROSITE" id="PS50109">
    <property type="entry name" value="HIS_KIN"/>
    <property type="match status" value="1"/>
</dbReference>
<dbReference type="GO" id="GO:0005524">
    <property type="term" value="F:ATP binding"/>
    <property type="evidence" value="ECO:0007669"/>
    <property type="project" value="UniProtKB-KW"/>
</dbReference>
<accession>A0A6L5R3T8</accession>
<feature type="transmembrane region" description="Helical" evidence="9">
    <location>
        <begin position="81"/>
        <end position="101"/>
    </location>
</feature>
<dbReference type="Proteomes" id="UP000476511">
    <property type="component" value="Unassembled WGS sequence"/>
</dbReference>
<dbReference type="GO" id="GO:0000155">
    <property type="term" value="F:phosphorelay sensor kinase activity"/>
    <property type="evidence" value="ECO:0007669"/>
    <property type="project" value="InterPro"/>
</dbReference>
<evidence type="ECO:0000313" key="12">
    <source>
        <dbReference type="Proteomes" id="UP000476511"/>
    </source>
</evidence>
<keyword evidence="9" id="KW-0472">Membrane</keyword>
<dbReference type="GO" id="GO:0016020">
    <property type="term" value="C:membrane"/>
    <property type="evidence" value="ECO:0007669"/>
    <property type="project" value="InterPro"/>
</dbReference>
<organism evidence="11 12">
    <name type="scientific">Agromyces kandeliae</name>
    <dbReference type="NCBI Taxonomy" id="2666141"/>
    <lineage>
        <taxon>Bacteria</taxon>
        <taxon>Bacillati</taxon>
        <taxon>Actinomycetota</taxon>
        <taxon>Actinomycetes</taxon>
        <taxon>Micrococcales</taxon>
        <taxon>Microbacteriaceae</taxon>
        <taxon>Agromyces</taxon>
    </lineage>
</organism>
<evidence type="ECO:0000256" key="4">
    <source>
        <dbReference type="ARBA" id="ARBA00022679"/>
    </source>
</evidence>
<dbReference type="PANTHER" id="PTHR24421:SF10">
    <property type="entry name" value="NITRATE_NITRITE SENSOR PROTEIN NARQ"/>
    <property type="match status" value="1"/>
</dbReference>
<keyword evidence="5" id="KW-0547">Nucleotide-binding</keyword>
<feature type="transmembrane region" description="Helical" evidence="9">
    <location>
        <begin position="222"/>
        <end position="243"/>
    </location>
</feature>
<dbReference type="EC" id="2.7.13.3" evidence="2"/>
<dbReference type="GO" id="GO:0046983">
    <property type="term" value="F:protein dimerization activity"/>
    <property type="evidence" value="ECO:0007669"/>
    <property type="project" value="InterPro"/>
</dbReference>
<keyword evidence="9" id="KW-0812">Transmembrane</keyword>
<comment type="catalytic activity">
    <reaction evidence="1">
        <text>ATP + protein L-histidine = ADP + protein N-phospho-L-histidine.</text>
        <dbReference type="EC" id="2.7.13.3"/>
    </reaction>
</comment>
<evidence type="ECO:0000256" key="5">
    <source>
        <dbReference type="ARBA" id="ARBA00022741"/>
    </source>
</evidence>
<dbReference type="SUPFAM" id="SSF55874">
    <property type="entry name" value="ATPase domain of HSP90 chaperone/DNA topoisomerase II/histidine kinase"/>
    <property type="match status" value="1"/>
</dbReference>
<dbReference type="InterPro" id="IPR011712">
    <property type="entry name" value="Sig_transdc_His_kin_sub3_dim/P"/>
</dbReference>
<dbReference type="InterPro" id="IPR036890">
    <property type="entry name" value="HATPase_C_sf"/>
</dbReference>
<evidence type="ECO:0000256" key="9">
    <source>
        <dbReference type="SAM" id="Phobius"/>
    </source>
</evidence>
<dbReference type="InterPro" id="IPR005467">
    <property type="entry name" value="His_kinase_dom"/>
</dbReference>
<feature type="transmembrane region" description="Helical" evidence="9">
    <location>
        <begin position="21"/>
        <end position="42"/>
    </location>
</feature>
<dbReference type="InterPro" id="IPR003594">
    <property type="entry name" value="HATPase_dom"/>
</dbReference>
<evidence type="ECO:0000256" key="6">
    <source>
        <dbReference type="ARBA" id="ARBA00022777"/>
    </source>
</evidence>
<dbReference type="CDD" id="cd16917">
    <property type="entry name" value="HATPase_UhpB-NarQ-NarX-like"/>
    <property type="match status" value="1"/>
</dbReference>
<dbReference type="Pfam" id="PF02518">
    <property type="entry name" value="HATPase_c"/>
    <property type="match status" value="1"/>
</dbReference>
<dbReference type="AlphaFoldDB" id="A0A6L5R3T8"/>
<feature type="transmembrane region" description="Helical" evidence="9">
    <location>
        <begin position="146"/>
        <end position="166"/>
    </location>
</feature>
<keyword evidence="3" id="KW-0597">Phosphoprotein</keyword>
<sequence length="472" mass="51701">MGTSRSAPAPRHPRSWSSRTVATWVFCILVTAFMLWSPYVAFGIPNRSLHLVLDSVDSCVALFVAYLLHNRFLRRQRLQDWLLCEALVLLGLAGLLVTYLIEDVVGIRDGRLNVWLPLVVRVMGAIVVLAAAIAGDRIGPRWLRRWTLLAPVLLIAVVAVVLRVAGGTLPVALGEDLTDSSATAPVFAGHPLLLSGQAVGALCFLAASIVVARQAARRNDELLRWLAPACTLAGFARVNYLLYPSLYTDWLYTGDVLRTACYLLLLVGALRELQLYWSAQTQVAVVEDRRRLARELHDGVMQELAYIRVETSMLPDQAASKRQISDAAVRALDEARAAVNALGSLDDEPLGYVLHRAARELAARYDVRLEVDVDDSIAADRDQRHALVRIMREAVVNAVRHGDARLVRVRLDQVDGERRLTIEDDGSGFDVGSGESAGGYGIVSMRDRAKGLPGSMRIESAPGDGSTVTVTW</sequence>
<evidence type="ECO:0000313" key="11">
    <source>
        <dbReference type="EMBL" id="MRX44649.1"/>
    </source>
</evidence>
<evidence type="ECO:0000259" key="10">
    <source>
        <dbReference type="PROSITE" id="PS50109"/>
    </source>
</evidence>
<keyword evidence="6" id="KW-0418">Kinase</keyword>
<protein>
    <recommendedName>
        <fullName evidence="2">histidine kinase</fullName>
        <ecNumber evidence="2">2.7.13.3</ecNumber>
    </recommendedName>
</protein>
<proteinExistence type="predicted"/>
<reference evidence="11 12" key="1">
    <citation type="submission" date="2019-11" db="EMBL/GenBank/DDBJ databases">
        <title>Agromyces kandeliae sp. nov., isolated from mangrove soil.</title>
        <authorList>
            <person name="Wang R."/>
        </authorList>
    </citation>
    <scope>NUCLEOTIDE SEQUENCE [LARGE SCALE GENOMIC DNA]</scope>
    <source>
        <strain evidence="11 12">Q22</strain>
    </source>
</reference>
<name>A0A6L5R3T8_9MICO</name>
<dbReference type="Gene3D" id="3.30.565.10">
    <property type="entry name" value="Histidine kinase-like ATPase, C-terminal domain"/>
    <property type="match status" value="1"/>
</dbReference>
<feature type="transmembrane region" description="Helical" evidence="9">
    <location>
        <begin position="186"/>
        <end position="210"/>
    </location>
</feature>
<dbReference type="EMBL" id="WKJD01000018">
    <property type="protein sequence ID" value="MRX44649.1"/>
    <property type="molecule type" value="Genomic_DNA"/>
</dbReference>
<dbReference type="InterPro" id="IPR050482">
    <property type="entry name" value="Sensor_HK_TwoCompSys"/>
</dbReference>
<dbReference type="SMART" id="SM00387">
    <property type="entry name" value="HATPase_c"/>
    <property type="match status" value="1"/>
</dbReference>
<keyword evidence="4" id="KW-0808">Transferase</keyword>
<evidence type="ECO:0000256" key="7">
    <source>
        <dbReference type="ARBA" id="ARBA00022840"/>
    </source>
</evidence>
<feature type="transmembrane region" description="Helical" evidence="9">
    <location>
        <begin position="48"/>
        <end position="69"/>
    </location>
</feature>
<feature type="domain" description="Histidine kinase" evidence="10">
    <location>
        <begin position="295"/>
        <end position="472"/>
    </location>
</feature>
<keyword evidence="8" id="KW-0902">Two-component regulatory system</keyword>
<evidence type="ECO:0000256" key="8">
    <source>
        <dbReference type="ARBA" id="ARBA00023012"/>
    </source>
</evidence>
<evidence type="ECO:0000256" key="3">
    <source>
        <dbReference type="ARBA" id="ARBA00022553"/>
    </source>
</evidence>
<keyword evidence="12" id="KW-1185">Reference proteome</keyword>
<evidence type="ECO:0000256" key="2">
    <source>
        <dbReference type="ARBA" id="ARBA00012438"/>
    </source>
</evidence>
<dbReference type="Pfam" id="PF07730">
    <property type="entry name" value="HisKA_3"/>
    <property type="match status" value="1"/>
</dbReference>
<keyword evidence="7" id="KW-0067">ATP-binding</keyword>
<dbReference type="Gene3D" id="1.20.5.1930">
    <property type="match status" value="1"/>
</dbReference>
<feature type="transmembrane region" description="Helical" evidence="9">
    <location>
        <begin position="113"/>
        <end position="134"/>
    </location>
</feature>
<keyword evidence="9" id="KW-1133">Transmembrane helix</keyword>
<dbReference type="PANTHER" id="PTHR24421">
    <property type="entry name" value="NITRATE/NITRITE SENSOR PROTEIN NARX-RELATED"/>
    <property type="match status" value="1"/>
</dbReference>
<gene>
    <name evidence="11" type="ORF">GJR97_13050</name>
</gene>
<evidence type="ECO:0000256" key="1">
    <source>
        <dbReference type="ARBA" id="ARBA00000085"/>
    </source>
</evidence>